<dbReference type="GO" id="GO:0008519">
    <property type="term" value="F:ammonium channel activity"/>
    <property type="evidence" value="ECO:0007669"/>
    <property type="project" value="InterPro"/>
</dbReference>
<feature type="transmembrane region" description="Helical" evidence="9">
    <location>
        <begin position="172"/>
        <end position="189"/>
    </location>
</feature>
<reference evidence="11" key="1">
    <citation type="journal article" date="2005" name="Environ. Microbiol.">
        <title>Genetic and functional properties of uncultivated thermophilic crenarchaeotes from a subsurface gold mine as revealed by analysis of genome fragments.</title>
        <authorList>
            <person name="Nunoura T."/>
            <person name="Hirayama H."/>
            <person name="Takami H."/>
            <person name="Oida H."/>
            <person name="Nishi S."/>
            <person name="Shimamura S."/>
            <person name="Suzuki Y."/>
            <person name="Inagaki F."/>
            <person name="Takai K."/>
            <person name="Nealson K.H."/>
            <person name="Horikoshi K."/>
        </authorList>
    </citation>
    <scope>NUCLEOTIDE SEQUENCE</scope>
</reference>
<feature type="region of interest" description="Disordered" evidence="8">
    <location>
        <begin position="503"/>
        <end position="525"/>
    </location>
</feature>
<dbReference type="GO" id="GO:0016020">
    <property type="term" value="C:membrane"/>
    <property type="evidence" value="ECO:0007669"/>
    <property type="project" value="UniProtKB-SubCell"/>
</dbReference>
<feature type="transmembrane region" description="Helical" evidence="9">
    <location>
        <begin position="294"/>
        <end position="317"/>
    </location>
</feature>
<dbReference type="PANTHER" id="PTHR11730:SF6">
    <property type="entry name" value="AMMONIUM TRANSPORTER"/>
    <property type="match status" value="1"/>
</dbReference>
<proteinExistence type="inferred from homology"/>
<feature type="transmembrane region" description="Helical" evidence="9">
    <location>
        <begin position="329"/>
        <end position="348"/>
    </location>
</feature>
<evidence type="ECO:0000256" key="3">
    <source>
        <dbReference type="ARBA" id="ARBA00022448"/>
    </source>
</evidence>
<name>H5SIR5_9ZZZZ</name>
<evidence type="ECO:0000256" key="8">
    <source>
        <dbReference type="SAM" id="MobiDB-lite"/>
    </source>
</evidence>
<dbReference type="PANTHER" id="PTHR11730">
    <property type="entry name" value="AMMONIUM TRANSPORTER"/>
    <property type="match status" value="1"/>
</dbReference>
<organism evidence="11">
    <name type="scientific">uncultured prokaryote</name>
    <dbReference type="NCBI Taxonomy" id="198431"/>
    <lineage>
        <taxon>unclassified sequences</taxon>
        <taxon>environmental samples</taxon>
    </lineage>
</organism>
<protein>
    <submittedName>
        <fullName evidence="11">Ammonium transporter</fullName>
    </submittedName>
</protein>
<keyword evidence="6 9" id="KW-0472">Membrane</keyword>
<comment type="subcellular location">
    <subcellularLocation>
        <location evidence="1">Membrane</location>
        <topology evidence="1">Multi-pass membrane protein</topology>
    </subcellularLocation>
</comment>
<dbReference type="EMBL" id="AP011736">
    <property type="protein sequence ID" value="BAL56051.1"/>
    <property type="molecule type" value="Genomic_DNA"/>
</dbReference>
<accession>H5SIR5</accession>
<keyword evidence="7" id="KW-0924">Ammonia transport</keyword>
<reference evidence="11" key="2">
    <citation type="journal article" date="2012" name="PLoS ONE">
        <title>A Deeply Branching Thermophilic Bacterium with an Ancient Acetyl-CoA Pathway Dominates a Subsurface Ecosystem.</title>
        <authorList>
            <person name="Takami H."/>
            <person name="Noguchi H."/>
            <person name="Takaki Y."/>
            <person name="Uchiyama I."/>
            <person name="Toyoda A."/>
            <person name="Nishi S."/>
            <person name="Chee G.-J."/>
            <person name="Arai W."/>
            <person name="Nunoura T."/>
            <person name="Itoh T."/>
            <person name="Hattori M."/>
            <person name="Takai K."/>
        </authorList>
    </citation>
    <scope>NUCLEOTIDE SEQUENCE</scope>
</reference>
<evidence type="ECO:0000256" key="4">
    <source>
        <dbReference type="ARBA" id="ARBA00022692"/>
    </source>
</evidence>
<evidence type="ECO:0000256" key="5">
    <source>
        <dbReference type="ARBA" id="ARBA00022989"/>
    </source>
</evidence>
<dbReference type="SUPFAM" id="SSF111352">
    <property type="entry name" value="Ammonium transporter"/>
    <property type="match status" value="1"/>
</dbReference>
<feature type="transmembrane region" description="Helical" evidence="9">
    <location>
        <begin position="437"/>
        <end position="459"/>
    </location>
</feature>
<dbReference type="InterPro" id="IPR029020">
    <property type="entry name" value="Ammonium/urea_transptr"/>
</dbReference>
<feature type="transmembrane region" description="Helical" evidence="9">
    <location>
        <begin position="262"/>
        <end position="282"/>
    </location>
</feature>
<dbReference type="InterPro" id="IPR024041">
    <property type="entry name" value="NH4_transpt_AmtB-like_dom"/>
</dbReference>
<feature type="transmembrane region" description="Helical" evidence="9">
    <location>
        <begin position="228"/>
        <end position="250"/>
    </location>
</feature>
<evidence type="ECO:0000256" key="9">
    <source>
        <dbReference type="SAM" id="Phobius"/>
    </source>
</evidence>
<dbReference type="AlphaFoldDB" id="H5SIR5"/>
<evidence type="ECO:0000256" key="1">
    <source>
        <dbReference type="ARBA" id="ARBA00004141"/>
    </source>
</evidence>
<keyword evidence="3" id="KW-0813">Transport</keyword>
<dbReference type="Gene3D" id="1.10.3430.10">
    <property type="entry name" value="Ammonium transporter AmtB like domains"/>
    <property type="match status" value="1"/>
</dbReference>
<feature type="transmembrane region" description="Helical" evidence="9">
    <location>
        <begin position="142"/>
        <end position="165"/>
    </location>
</feature>
<feature type="transmembrane region" description="Helical" evidence="9">
    <location>
        <begin position="354"/>
        <end position="371"/>
    </location>
</feature>
<keyword evidence="5 9" id="KW-1133">Transmembrane helix</keyword>
<dbReference type="Pfam" id="PF00909">
    <property type="entry name" value="Ammonium_transp"/>
    <property type="match status" value="1"/>
</dbReference>
<feature type="domain" description="Ammonium transporter AmtB-like" evidence="10">
    <location>
        <begin position="48"/>
        <end position="465"/>
    </location>
</feature>
<evidence type="ECO:0000259" key="10">
    <source>
        <dbReference type="Pfam" id="PF00909"/>
    </source>
</evidence>
<evidence type="ECO:0000256" key="6">
    <source>
        <dbReference type="ARBA" id="ARBA00023136"/>
    </source>
</evidence>
<gene>
    <name evidence="11" type="ORF">HGMM_F34B05C25</name>
</gene>
<evidence type="ECO:0000313" key="11">
    <source>
        <dbReference type="EMBL" id="BAL56051.1"/>
    </source>
</evidence>
<evidence type="ECO:0000256" key="2">
    <source>
        <dbReference type="ARBA" id="ARBA00005887"/>
    </source>
</evidence>
<comment type="similarity">
    <text evidence="2">Belongs to the ammonia transporter channel (TC 1.A.11.2) family.</text>
</comment>
<keyword evidence="4 9" id="KW-0812">Transmembrane</keyword>
<feature type="transmembrane region" description="Helical" evidence="9">
    <location>
        <begin position="43"/>
        <end position="63"/>
    </location>
</feature>
<feature type="compositionally biased region" description="Polar residues" evidence="8">
    <location>
        <begin position="516"/>
        <end position="525"/>
    </location>
</feature>
<evidence type="ECO:0000256" key="7">
    <source>
        <dbReference type="ARBA" id="ARBA00023177"/>
    </source>
</evidence>
<feature type="transmembrane region" description="Helical" evidence="9">
    <location>
        <begin position="75"/>
        <end position="98"/>
    </location>
</feature>
<feature type="transmembrane region" description="Helical" evidence="9">
    <location>
        <begin position="383"/>
        <end position="402"/>
    </location>
</feature>
<sequence>MPHLPFRPWLKAGIGPAILLLVLSLPVASAAHAAQGAPPILAAMSPLMLLAWLVPLGVLLVAWGGLTEAQAGNAAAAALATLGLAVAGYTLIGFGLQYGGIGCLHDLPGLAQLNAEYTFIRFGQSWGLAGMSGFGLSEQNPAILALFLSELPRLMTVALIPALVLYRQGRGWASAVAGLAVAAIIYPLIGNWTWAGGPTGKVLCAVNTGGWLGNLGVNSGLGHGFIDFGSVGAVHLLGGSVALAALLTFGPRLHPGNEMPPAHLPLLAAAGALIWVAVWPSWTAGHLLYQGADLPWALVSINALAGAGAGTLAAQAYSWLTTARPDALMAVRGFAAGLIAAGAGAPFLTPGQALFVGLIAGVLVPLVVYAVEHGLRTHDPTGAVAVHLCGGLIGLIAVGLLAGGGVGAGWNGVGADTALGTGGRAVAGLLAGDRGQLWAQLVGIIVIVLGGLGPAWLIFQAVRAATSARLARRYPLPIAPRLEQEAADLSGLASARAEEEKVASGFSAGIKETQEEQPLSPLSNP</sequence>
<dbReference type="GO" id="GO:0097272">
    <property type="term" value="P:ammonium homeostasis"/>
    <property type="evidence" value="ECO:0007669"/>
    <property type="project" value="TreeGrafter"/>
</dbReference>